<dbReference type="Pfam" id="PF02771">
    <property type="entry name" value="Acyl-CoA_dh_N"/>
    <property type="match status" value="1"/>
</dbReference>
<dbReference type="InterPro" id="IPR037069">
    <property type="entry name" value="AcylCoA_DH/ox_N_sf"/>
</dbReference>
<dbReference type="InterPro" id="IPR013786">
    <property type="entry name" value="AcylCoA_DH/ox_N"/>
</dbReference>
<dbReference type="FunFam" id="2.40.110.10:FF:000011">
    <property type="entry name" value="Acyl-CoA dehydrogenase FadE34"/>
    <property type="match status" value="1"/>
</dbReference>
<geneLocation type="plasmid" evidence="10">
    <name>unnamed1</name>
</geneLocation>
<dbReference type="GO" id="GO:0016627">
    <property type="term" value="F:oxidoreductase activity, acting on the CH-CH group of donors"/>
    <property type="evidence" value="ECO:0007669"/>
    <property type="project" value="InterPro"/>
</dbReference>
<feature type="domain" description="Acyl-CoA dehydrogenase/oxidase C-terminal" evidence="7">
    <location>
        <begin position="232"/>
        <end position="385"/>
    </location>
</feature>
<evidence type="ECO:0000256" key="5">
    <source>
        <dbReference type="ARBA" id="ARBA00023002"/>
    </source>
</evidence>
<dbReference type="SUPFAM" id="SSF47203">
    <property type="entry name" value="Acyl-CoA dehydrogenase C-terminal domain-like"/>
    <property type="match status" value="1"/>
</dbReference>
<evidence type="ECO:0000259" key="7">
    <source>
        <dbReference type="Pfam" id="PF00441"/>
    </source>
</evidence>
<dbReference type="GO" id="GO:0050660">
    <property type="term" value="F:flavin adenine dinucleotide binding"/>
    <property type="evidence" value="ECO:0007669"/>
    <property type="project" value="InterPro"/>
</dbReference>
<sequence length="387" mass="42039">MDFTINTDDQRFLAEVQQFLTGLAGTGILVSGTAAWEHAAEDRVRRWLAALDVRGWCVPYWPVEHGGTGWSAVRRFLFEMECTRAGAPIVPSQGHRLAGPTLIAFGNDAQRASFLKGTANGTITWCQGFSEPGAGSDLAALTTSARLENDAYVVTGQKIWTTHAHYADWMFALVRTSTGTKPRQGISMILIDMRSPGIAVSPIETIDGQHHVNTVFFDDVLVPLGNLVGCEGAGWDYARYMLEHERTGGAKVPELRRDLDTIATLASLVGVESSPVVESGWFQRRFADIAIELEALRWSILRVLAGDPSCPANEMASILKVRGSELQQAVAQLAVDVLGPIMLSPAHPFARDAAAALSYLGFRRAATIYAGSDEIQRNLLSRALLDS</sequence>
<comment type="similarity">
    <text evidence="2 6">Belongs to the acyl-CoA dehydrogenase family.</text>
</comment>
<name>A0A494T6F6_SPHPE</name>
<organism evidence="10 11">
    <name type="scientific">Sphingomonas paeninsulae</name>
    <dbReference type="NCBI Taxonomy" id="2319844"/>
    <lineage>
        <taxon>Bacteria</taxon>
        <taxon>Pseudomonadati</taxon>
        <taxon>Pseudomonadota</taxon>
        <taxon>Alphaproteobacteria</taxon>
        <taxon>Sphingomonadales</taxon>
        <taxon>Sphingomonadaceae</taxon>
        <taxon>Sphingomonas</taxon>
    </lineage>
</organism>
<keyword evidence="4 6" id="KW-0274">FAD</keyword>
<dbReference type="PANTHER" id="PTHR43292:SF3">
    <property type="entry name" value="ACYL-COA DEHYDROGENASE FADE29"/>
    <property type="match status" value="1"/>
</dbReference>
<feature type="domain" description="Acyl-CoA dehydrogenase/oxidase N-terminal" evidence="9">
    <location>
        <begin position="34"/>
        <end position="121"/>
    </location>
</feature>
<dbReference type="PANTHER" id="PTHR43292">
    <property type="entry name" value="ACYL-COA DEHYDROGENASE"/>
    <property type="match status" value="1"/>
</dbReference>
<evidence type="ECO:0000256" key="6">
    <source>
        <dbReference type="RuleBase" id="RU362125"/>
    </source>
</evidence>
<dbReference type="Pfam" id="PF02770">
    <property type="entry name" value="Acyl-CoA_dh_M"/>
    <property type="match status" value="1"/>
</dbReference>
<dbReference type="InterPro" id="IPR009075">
    <property type="entry name" value="AcylCo_DH/oxidase_C"/>
</dbReference>
<dbReference type="AlphaFoldDB" id="A0A494T6F6"/>
<evidence type="ECO:0000259" key="8">
    <source>
        <dbReference type="Pfam" id="PF02770"/>
    </source>
</evidence>
<evidence type="ECO:0000256" key="1">
    <source>
        <dbReference type="ARBA" id="ARBA00001974"/>
    </source>
</evidence>
<dbReference type="Gene3D" id="1.20.140.10">
    <property type="entry name" value="Butyryl-CoA Dehydrogenase, subunit A, domain 3"/>
    <property type="match status" value="1"/>
</dbReference>
<evidence type="ECO:0000256" key="4">
    <source>
        <dbReference type="ARBA" id="ARBA00022827"/>
    </source>
</evidence>
<dbReference type="Gene3D" id="2.40.110.10">
    <property type="entry name" value="Butyryl-CoA Dehydrogenase, subunit A, domain 2"/>
    <property type="match status" value="1"/>
</dbReference>
<keyword evidence="3 6" id="KW-0285">Flavoprotein</keyword>
<evidence type="ECO:0000313" key="10">
    <source>
        <dbReference type="EMBL" id="AYJ84927.1"/>
    </source>
</evidence>
<comment type="cofactor">
    <cofactor evidence="1 6">
        <name>FAD</name>
        <dbReference type="ChEBI" id="CHEBI:57692"/>
    </cofactor>
</comment>
<dbReference type="InterPro" id="IPR036250">
    <property type="entry name" value="AcylCo_DH-like_C"/>
</dbReference>
<dbReference type="InterPro" id="IPR052161">
    <property type="entry name" value="Mycobact_Acyl-CoA_DH"/>
</dbReference>
<proteinExistence type="inferred from homology"/>
<dbReference type="KEGG" id="spha:D3Y57_02370"/>
<gene>
    <name evidence="10" type="ORF">D3Y57_02370</name>
</gene>
<dbReference type="InterPro" id="IPR009100">
    <property type="entry name" value="AcylCoA_DH/oxidase_NM_dom_sf"/>
</dbReference>
<keyword evidence="10" id="KW-0614">Plasmid</keyword>
<accession>A0A494T6F6</accession>
<dbReference type="Gene3D" id="1.10.540.10">
    <property type="entry name" value="Acyl-CoA dehydrogenase/oxidase, N-terminal domain"/>
    <property type="match status" value="1"/>
</dbReference>
<keyword evidence="11" id="KW-1185">Reference proteome</keyword>
<dbReference type="InterPro" id="IPR006091">
    <property type="entry name" value="Acyl-CoA_Oxase/DH_mid-dom"/>
</dbReference>
<protein>
    <submittedName>
        <fullName evidence="10">Pimeloyl-CoA dehydrogenase large subunit</fullName>
    </submittedName>
</protein>
<feature type="domain" description="Acyl-CoA oxidase/dehydrogenase middle" evidence="8">
    <location>
        <begin position="126"/>
        <end position="220"/>
    </location>
</feature>
<dbReference type="RefSeq" id="WP_121150999.1">
    <property type="nucleotide sequence ID" value="NZ_CP032828.1"/>
</dbReference>
<dbReference type="InterPro" id="IPR046373">
    <property type="entry name" value="Acyl-CoA_Oxase/DH_mid-dom_sf"/>
</dbReference>
<evidence type="ECO:0000256" key="3">
    <source>
        <dbReference type="ARBA" id="ARBA00022630"/>
    </source>
</evidence>
<dbReference type="OrthoDB" id="9780544at2"/>
<evidence type="ECO:0000313" key="11">
    <source>
        <dbReference type="Proteomes" id="UP000276254"/>
    </source>
</evidence>
<dbReference type="SUPFAM" id="SSF56645">
    <property type="entry name" value="Acyl-CoA dehydrogenase NM domain-like"/>
    <property type="match status" value="1"/>
</dbReference>
<dbReference type="GO" id="GO:0005886">
    <property type="term" value="C:plasma membrane"/>
    <property type="evidence" value="ECO:0007669"/>
    <property type="project" value="TreeGrafter"/>
</dbReference>
<dbReference type="Proteomes" id="UP000276254">
    <property type="component" value="Plasmid unnamed1"/>
</dbReference>
<keyword evidence="5 6" id="KW-0560">Oxidoreductase</keyword>
<evidence type="ECO:0000259" key="9">
    <source>
        <dbReference type="Pfam" id="PF02771"/>
    </source>
</evidence>
<evidence type="ECO:0000256" key="2">
    <source>
        <dbReference type="ARBA" id="ARBA00009347"/>
    </source>
</evidence>
<dbReference type="Pfam" id="PF00441">
    <property type="entry name" value="Acyl-CoA_dh_1"/>
    <property type="match status" value="1"/>
</dbReference>
<dbReference type="EMBL" id="CP032828">
    <property type="protein sequence ID" value="AYJ84927.1"/>
    <property type="molecule type" value="Genomic_DNA"/>
</dbReference>
<reference evidence="10 11" key="1">
    <citation type="submission" date="2018-09" db="EMBL/GenBank/DDBJ databases">
        <title>Sphingomonas peninsula sp. nov., isolated from fildes peninsula, Antarctic soil.</title>
        <authorList>
            <person name="Yingchao G."/>
        </authorList>
    </citation>
    <scope>NUCLEOTIDE SEQUENCE [LARGE SCALE GENOMIC DNA]</scope>
    <source>
        <strain evidence="10 11">YZ-8</strain>
        <plasmid evidence="10 11">unnamed1</plasmid>
    </source>
</reference>